<evidence type="ECO:0000256" key="1">
    <source>
        <dbReference type="SAM" id="Phobius"/>
    </source>
</evidence>
<dbReference type="Proteomes" id="UP001233999">
    <property type="component" value="Unassembled WGS sequence"/>
</dbReference>
<comment type="caution">
    <text evidence="2">The sequence shown here is derived from an EMBL/GenBank/DDBJ whole genome shotgun (WGS) entry which is preliminary data.</text>
</comment>
<sequence>KFHNQSISLEISKFIILFLFFWLLYITLYTLWYLPYSQKMLLFNFHFNMYLRVVFREMLMIQSDCFTKFKAKFDVCSLFLLYSNCLLVMIVWFLVP</sequence>
<accession>A0AAD8AB49</accession>
<proteinExistence type="predicted"/>
<reference evidence="2" key="2">
    <citation type="submission" date="2023-05" db="EMBL/GenBank/DDBJ databases">
        <authorList>
            <person name="Fouks B."/>
        </authorList>
    </citation>
    <scope>NUCLEOTIDE SEQUENCE</scope>
    <source>
        <strain evidence="2">Stay&amp;Tobe</strain>
        <tissue evidence="2">Testes</tissue>
    </source>
</reference>
<reference evidence="2" key="1">
    <citation type="journal article" date="2023" name="IScience">
        <title>Live-bearing cockroach genome reveals convergent evolutionary mechanisms linked to viviparity in insects and beyond.</title>
        <authorList>
            <person name="Fouks B."/>
            <person name="Harrison M.C."/>
            <person name="Mikhailova A.A."/>
            <person name="Marchal E."/>
            <person name="English S."/>
            <person name="Carruthers M."/>
            <person name="Jennings E.C."/>
            <person name="Chiamaka E.L."/>
            <person name="Frigard R.A."/>
            <person name="Pippel M."/>
            <person name="Attardo G.M."/>
            <person name="Benoit J.B."/>
            <person name="Bornberg-Bauer E."/>
            <person name="Tobe S.S."/>
        </authorList>
    </citation>
    <scope>NUCLEOTIDE SEQUENCE</scope>
    <source>
        <strain evidence="2">Stay&amp;Tobe</strain>
    </source>
</reference>
<feature type="transmembrane region" description="Helical" evidence="1">
    <location>
        <begin position="12"/>
        <end position="34"/>
    </location>
</feature>
<feature type="non-terminal residue" evidence="2">
    <location>
        <position position="1"/>
    </location>
</feature>
<keyword evidence="3" id="KW-1185">Reference proteome</keyword>
<keyword evidence="1" id="KW-1133">Transmembrane helix</keyword>
<dbReference type="AlphaFoldDB" id="A0AAD8AB49"/>
<gene>
    <name evidence="2" type="ORF">L9F63_013665</name>
</gene>
<keyword evidence="1" id="KW-0472">Membrane</keyword>
<evidence type="ECO:0000313" key="2">
    <source>
        <dbReference type="EMBL" id="KAJ9595037.1"/>
    </source>
</evidence>
<feature type="non-terminal residue" evidence="2">
    <location>
        <position position="96"/>
    </location>
</feature>
<keyword evidence="1" id="KW-0812">Transmembrane</keyword>
<protein>
    <submittedName>
        <fullName evidence="2">Uncharacterized protein</fullName>
    </submittedName>
</protein>
<evidence type="ECO:0000313" key="3">
    <source>
        <dbReference type="Proteomes" id="UP001233999"/>
    </source>
</evidence>
<name>A0AAD8AB49_DIPPU</name>
<organism evidence="2 3">
    <name type="scientific">Diploptera punctata</name>
    <name type="common">Pacific beetle cockroach</name>
    <dbReference type="NCBI Taxonomy" id="6984"/>
    <lineage>
        <taxon>Eukaryota</taxon>
        <taxon>Metazoa</taxon>
        <taxon>Ecdysozoa</taxon>
        <taxon>Arthropoda</taxon>
        <taxon>Hexapoda</taxon>
        <taxon>Insecta</taxon>
        <taxon>Pterygota</taxon>
        <taxon>Neoptera</taxon>
        <taxon>Polyneoptera</taxon>
        <taxon>Dictyoptera</taxon>
        <taxon>Blattodea</taxon>
        <taxon>Blaberoidea</taxon>
        <taxon>Blaberidae</taxon>
        <taxon>Diplopterinae</taxon>
        <taxon>Diploptera</taxon>
    </lineage>
</organism>
<dbReference type="EMBL" id="JASPKZ010002698">
    <property type="protein sequence ID" value="KAJ9595037.1"/>
    <property type="molecule type" value="Genomic_DNA"/>
</dbReference>
<feature type="transmembrane region" description="Helical" evidence="1">
    <location>
        <begin position="75"/>
        <end position="95"/>
    </location>
</feature>